<reference evidence="1" key="1">
    <citation type="submission" date="2022-09" db="EMBL/GenBank/DDBJ databases">
        <authorList>
            <person name="Duchaud E."/>
        </authorList>
    </citation>
    <scope>NUCLEOTIDE SEQUENCE</scope>
    <source>
        <strain evidence="1">TRV642</strain>
    </source>
</reference>
<sequence>MYSKKTGLTLGFHGCDESIGLDIVNHKTKMKLSSNVYDWLGHGYYFWENSLSRAKEYIAFKKKHPVKGKIAIAKPFVFGAVIDLQHCLDLTDYDNLKEVKAAHEFLIEMLTLADFEIPQNRNVGSNKDLWLRDLDCAVINTVHKMRKDAGLEPYDSIKGIFVEGNALYKNAGFKTKNHIQLCIVNPNCIKGYFIPRKKE</sequence>
<dbReference type="KEGG" id="fcs:TRV642_2229"/>
<accession>A0A9W4X3J9</accession>
<evidence type="ECO:0008006" key="3">
    <source>
        <dbReference type="Google" id="ProtNLM"/>
    </source>
</evidence>
<protein>
    <recommendedName>
        <fullName evidence="3">DUF3990 domain-containing protein</fullName>
    </recommendedName>
</protein>
<dbReference type="Proteomes" id="UP001152749">
    <property type="component" value="Chromosome"/>
</dbReference>
<name>A0A9W4X3J9_9FLAO</name>
<dbReference type="RefSeq" id="WP_263362986.1">
    <property type="nucleotide sequence ID" value="NZ_OX336425.1"/>
</dbReference>
<organism evidence="1 2">
    <name type="scientific">Flavobacterium collinsii</name>
    <dbReference type="NCBI Taxonomy" id="1114861"/>
    <lineage>
        <taxon>Bacteria</taxon>
        <taxon>Pseudomonadati</taxon>
        <taxon>Bacteroidota</taxon>
        <taxon>Flavobacteriia</taxon>
        <taxon>Flavobacteriales</taxon>
        <taxon>Flavobacteriaceae</taxon>
        <taxon>Flavobacterium</taxon>
    </lineage>
</organism>
<dbReference type="EMBL" id="OX336425">
    <property type="protein sequence ID" value="CAI2767116.1"/>
    <property type="molecule type" value="Genomic_DNA"/>
</dbReference>
<proteinExistence type="predicted"/>
<dbReference type="SUPFAM" id="SSF56399">
    <property type="entry name" value="ADP-ribosylation"/>
    <property type="match status" value="1"/>
</dbReference>
<evidence type="ECO:0000313" key="2">
    <source>
        <dbReference type="Proteomes" id="UP001152749"/>
    </source>
</evidence>
<gene>
    <name evidence="1" type="ORF">TRV642_2229</name>
</gene>
<evidence type="ECO:0000313" key="1">
    <source>
        <dbReference type="EMBL" id="CAI2767116.1"/>
    </source>
</evidence>
<dbReference type="AlphaFoldDB" id="A0A9W4X3J9"/>